<dbReference type="RefSeq" id="WP_013080550.1">
    <property type="nucleotide sequence ID" value="NZ_CP027850.1"/>
</dbReference>
<protein>
    <recommendedName>
        <fullName evidence="3">DUF2188 domain-containing protein</fullName>
    </recommendedName>
</protein>
<gene>
    <name evidence="1" type="ORF">B7G68_17790</name>
</gene>
<proteinExistence type="predicted"/>
<evidence type="ECO:0000313" key="2">
    <source>
        <dbReference type="Proteomes" id="UP000240527"/>
    </source>
</evidence>
<evidence type="ECO:0000313" key="1">
    <source>
        <dbReference type="EMBL" id="AVQ03532.1"/>
    </source>
</evidence>
<evidence type="ECO:0008006" key="3">
    <source>
        <dbReference type="Google" id="ProtNLM"/>
    </source>
</evidence>
<dbReference type="EMBL" id="CP027850">
    <property type="protein sequence ID" value="AVQ03532.1"/>
    <property type="molecule type" value="Genomic_DNA"/>
</dbReference>
<sequence length="83" mass="9281">MRSIFVVSPFDGGWCVKVISTGEVMFFDTGGQAERRARALAGEARSYDGEAEVWIYDRTGRLVGRWIDDQYEIMTDPDDAVAA</sequence>
<reference evidence="1 2" key="1">
    <citation type="journal article" date="2015" name="Biotechnol. Bioeng.">
        <title>Genome sequence and phenotypic characterization of Caulobacter segnis.</title>
        <authorList>
            <person name="Patel S."/>
            <person name="Fletcher B."/>
            <person name="Scott D.C."/>
            <person name="Ely B."/>
        </authorList>
    </citation>
    <scope>NUCLEOTIDE SEQUENCE [LARGE SCALE GENOMIC DNA]</scope>
    <source>
        <strain evidence="1 2">TK0059</strain>
    </source>
</reference>
<dbReference type="Proteomes" id="UP000240527">
    <property type="component" value="Chromosome"/>
</dbReference>
<keyword evidence="2" id="KW-1185">Reference proteome</keyword>
<name>A0ABN5IXL2_9CAUL</name>
<organism evidence="1 2">
    <name type="scientific">Caulobacter segnis</name>
    <dbReference type="NCBI Taxonomy" id="88688"/>
    <lineage>
        <taxon>Bacteria</taxon>
        <taxon>Pseudomonadati</taxon>
        <taxon>Pseudomonadota</taxon>
        <taxon>Alphaproteobacteria</taxon>
        <taxon>Caulobacterales</taxon>
        <taxon>Caulobacteraceae</taxon>
        <taxon>Caulobacter</taxon>
    </lineage>
</organism>
<accession>A0ABN5IXL2</accession>